<organism evidence="1 2">
    <name type="scientific">Agrobacterium vitis</name>
    <name type="common">Rhizobium vitis</name>
    <dbReference type="NCBI Taxonomy" id="373"/>
    <lineage>
        <taxon>Bacteria</taxon>
        <taxon>Pseudomonadati</taxon>
        <taxon>Pseudomonadota</taxon>
        <taxon>Alphaproteobacteria</taxon>
        <taxon>Hyphomicrobiales</taxon>
        <taxon>Rhizobiaceae</taxon>
        <taxon>Rhizobium/Agrobacterium group</taxon>
        <taxon>Agrobacterium</taxon>
    </lineage>
</organism>
<proteinExistence type="predicted"/>
<dbReference type="EMBL" id="MBEV02000003">
    <property type="protein sequence ID" value="MUP04531.1"/>
    <property type="molecule type" value="Genomic_DNA"/>
</dbReference>
<accession>A0ABD6GE21</accession>
<protein>
    <submittedName>
        <fullName evidence="1">Uncharacterized protein</fullName>
    </submittedName>
</protein>
<dbReference type="AlphaFoldDB" id="A0ABD6GE21"/>
<evidence type="ECO:0000313" key="2">
    <source>
        <dbReference type="Proteomes" id="UP000175993"/>
    </source>
</evidence>
<dbReference type="RefSeq" id="WP_070164827.1">
    <property type="nucleotide sequence ID" value="NZ_CP118259.1"/>
</dbReference>
<reference evidence="1 2" key="1">
    <citation type="submission" date="2019-11" db="EMBL/GenBank/DDBJ databases">
        <title>Whole-genome sequencing of Allorhizobium vitis.</title>
        <authorList>
            <person name="Gan H.M."/>
            <person name="Savka M.A."/>
        </authorList>
    </citation>
    <scope>NUCLEOTIDE SEQUENCE [LARGE SCALE GENOMIC DNA]</scope>
    <source>
        <strain evidence="1 2">AB4</strain>
    </source>
</reference>
<comment type="caution">
    <text evidence="1">The sequence shown here is derived from an EMBL/GenBank/DDBJ whole genome shotgun (WGS) entry which is preliminary data.</text>
</comment>
<name>A0ABD6GE21_AGRVI</name>
<dbReference type="Proteomes" id="UP000175993">
    <property type="component" value="Unassembled WGS sequence"/>
</dbReference>
<sequence>MTPLASNPAVTDPNATLTPAQREALLAIRFYRFNGRERGGWRVGNLSITAATIKALINHGLVLERGNRNPLTLTTAGELAADKLKGSGL</sequence>
<gene>
    <name evidence="1" type="ORF">BBI04_006840</name>
</gene>
<evidence type="ECO:0000313" key="1">
    <source>
        <dbReference type="EMBL" id="MUP04531.1"/>
    </source>
</evidence>